<dbReference type="PROSITE" id="PS51635">
    <property type="entry name" value="PNPLA"/>
    <property type="match status" value="1"/>
</dbReference>
<dbReference type="GO" id="GO:0016042">
    <property type="term" value="P:lipid catabolic process"/>
    <property type="evidence" value="ECO:0007669"/>
    <property type="project" value="UniProtKB-UniRule"/>
</dbReference>
<dbReference type="OrthoDB" id="289657at2759"/>
<keyword evidence="2" id="KW-0442">Lipid degradation</keyword>
<dbReference type="EMBL" id="CCKQ01012354">
    <property type="protein sequence ID" value="CDW83966.1"/>
    <property type="molecule type" value="Genomic_DNA"/>
</dbReference>
<reference evidence="4 5" key="1">
    <citation type="submission" date="2014-06" db="EMBL/GenBank/DDBJ databases">
        <authorList>
            <person name="Swart Estienne"/>
        </authorList>
    </citation>
    <scope>NUCLEOTIDE SEQUENCE [LARGE SCALE GENOMIC DNA]</scope>
    <source>
        <strain evidence="4 5">130c</strain>
    </source>
</reference>
<dbReference type="AlphaFoldDB" id="A0A078APS1"/>
<evidence type="ECO:0000313" key="5">
    <source>
        <dbReference type="Proteomes" id="UP000039865"/>
    </source>
</evidence>
<dbReference type="InterPro" id="IPR047156">
    <property type="entry name" value="Teg/CotR/CapV-like"/>
</dbReference>
<dbReference type="InterPro" id="IPR016035">
    <property type="entry name" value="Acyl_Trfase/lysoPLipase"/>
</dbReference>
<proteinExistence type="predicted"/>
<evidence type="ECO:0000313" key="4">
    <source>
        <dbReference type="EMBL" id="CDW83966.1"/>
    </source>
</evidence>
<keyword evidence="5" id="KW-1185">Reference proteome</keyword>
<feature type="active site" description="Proton acceptor" evidence="2">
    <location>
        <position position="221"/>
    </location>
</feature>
<dbReference type="PANTHER" id="PTHR24138">
    <property type="entry name" value="INTRACELLLAR PHOSPHOLIPASE A FAMILY"/>
    <property type="match status" value="1"/>
</dbReference>
<feature type="short sequence motif" description="DGA/G" evidence="2">
    <location>
        <begin position="221"/>
        <end position="223"/>
    </location>
</feature>
<evidence type="ECO:0000259" key="3">
    <source>
        <dbReference type="PROSITE" id="PS51635"/>
    </source>
</evidence>
<feature type="short sequence motif" description="GXSXG" evidence="2">
    <location>
        <begin position="65"/>
        <end position="69"/>
    </location>
</feature>
<dbReference type="Gene3D" id="3.40.1090.10">
    <property type="entry name" value="Cytosolic phospholipase A2 catalytic domain"/>
    <property type="match status" value="1"/>
</dbReference>
<keyword evidence="1 2" id="KW-0443">Lipid metabolism</keyword>
<feature type="domain" description="PNPLA" evidence="3">
    <location>
        <begin position="23"/>
        <end position="234"/>
    </location>
</feature>
<dbReference type="InterPro" id="IPR002641">
    <property type="entry name" value="PNPLA_dom"/>
</dbReference>
<keyword evidence="2" id="KW-0378">Hydrolase</keyword>
<evidence type="ECO:0000256" key="1">
    <source>
        <dbReference type="ARBA" id="ARBA00023098"/>
    </source>
</evidence>
<dbReference type="InParanoid" id="A0A078APS1"/>
<sequence length="480" mass="53442">MVEHITRPAKKTERRLDKRYTVLSLDGGGVRGLMTTMILASIEEQISAKIGKTFKITDAVDCIIGTSAGGLIALGLSAGFSAVELRDSVMEEMIPATFSKPRGKVMKWFKPAYDESNLEGQFRKHIHKKLGFKPSDDPTLKNLKAANPRLRTCITAIAYGYDESEGPSFTPRIFDTQNPLDDSKTILQVGRATSAAPTYFAPSKIQDQTNDGTVKEVDFVDGGVFANNPAGWGFALAATTVKAENIRVLSIGTGFRDFSLDQKAEADPSFWEKSKGTLKGWKDSLLQTLQVKDTQGDKKGVASWLSAELLGKSVFDVQKQADQCLELFKDVMGDNYFRLNPGLTQTIKLDRAEEEDRKLMRQEVSRYLKSDEGTKDVEKAITSLLTPDDYYDKALSSLMKAALLFQYCETIDQNSTNEQHYQASALLKLLTKKINDVSPTDDDVEQLHQKIKEDIARTALHYKSDKDYPSIKQQVTQQSE</sequence>
<dbReference type="Pfam" id="PF01734">
    <property type="entry name" value="Patatin"/>
    <property type="match status" value="1"/>
</dbReference>
<feature type="active site" description="Nucleophile" evidence="2">
    <location>
        <position position="67"/>
    </location>
</feature>
<evidence type="ECO:0000256" key="2">
    <source>
        <dbReference type="PROSITE-ProRule" id="PRU01161"/>
    </source>
</evidence>
<protein>
    <submittedName>
        <fullName evidence="4">Patatin</fullName>
    </submittedName>
</protein>
<name>A0A078APS1_STYLE</name>
<gene>
    <name evidence="4" type="primary">Contig869.g944</name>
    <name evidence="4" type="ORF">STYLEM_13021</name>
</gene>
<dbReference type="SUPFAM" id="SSF52151">
    <property type="entry name" value="FabD/lysophospholipase-like"/>
    <property type="match status" value="1"/>
</dbReference>
<dbReference type="Proteomes" id="UP000039865">
    <property type="component" value="Unassembled WGS sequence"/>
</dbReference>
<dbReference type="PANTHER" id="PTHR24138:SF10">
    <property type="entry name" value="PHOSPHOLIPASE A2"/>
    <property type="match status" value="1"/>
</dbReference>
<feature type="short sequence motif" description="GXGXXG" evidence="2">
    <location>
        <begin position="27"/>
        <end position="32"/>
    </location>
</feature>
<accession>A0A078APS1</accession>
<dbReference type="GO" id="GO:0016787">
    <property type="term" value="F:hydrolase activity"/>
    <property type="evidence" value="ECO:0007669"/>
    <property type="project" value="UniProtKB-UniRule"/>
</dbReference>
<organism evidence="4 5">
    <name type="scientific">Stylonychia lemnae</name>
    <name type="common">Ciliate</name>
    <dbReference type="NCBI Taxonomy" id="5949"/>
    <lineage>
        <taxon>Eukaryota</taxon>
        <taxon>Sar</taxon>
        <taxon>Alveolata</taxon>
        <taxon>Ciliophora</taxon>
        <taxon>Intramacronucleata</taxon>
        <taxon>Spirotrichea</taxon>
        <taxon>Stichotrichia</taxon>
        <taxon>Sporadotrichida</taxon>
        <taxon>Oxytrichidae</taxon>
        <taxon>Stylonychinae</taxon>
        <taxon>Stylonychia</taxon>
    </lineage>
</organism>
<dbReference type="CDD" id="cd07199">
    <property type="entry name" value="Pat17_PNPLA8_PNPLA9_like"/>
    <property type="match status" value="1"/>
</dbReference>